<dbReference type="Gene3D" id="3.40.30.10">
    <property type="entry name" value="Glutaredoxin"/>
    <property type="match status" value="1"/>
</dbReference>
<proteinExistence type="predicted"/>
<dbReference type="Pfam" id="PF01323">
    <property type="entry name" value="DSBA"/>
    <property type="match status" value="1"/>
</dbReference>
<evidence type="ECO:0000259" key="1">
    <source>
        <dbReference type="Pfam" id="PF01323"/>
    </source>
</evidence>
<dbReference type="InterPro" id="IPR001853">
    <property type="entry name" value="DSBA-like_thioredoxin_dom"/>
</dbReference>
<accession>A0A382JYJ7</accession>
<evidence type="ECO:0000313" key="2">
    <source>
        <dbReference type="EMBL" id="SVC17594.1"/>
    </source>
</evidence>
<dbReference type="AlphaFoldDB" id="A0A382JYJ7"/>
<dbReference type="PANTHER" id="PTHR13887:SF41">
    <property type="entry name" value="THIOREDOXIN SUPERFAMILY PROTEIN"/>
    <property type="match status" value="1"/>
</dbReference>
<protein>
    <recommendedName>
        <fullName evidence="1">DSBA-like thioredoxin domain-containing protein</fullName>
    </recommendedName>
</protein>
<feature type="domain" description="DSBA-like thioredoxin" evidence="1">
    <location>
        <begin position="17"/>
        <end position="148"/>
    </location>
</feature>
<dbReference type="EMBL" id="UINC01077454">
    <property type="protein sequence ID" value="SVC17594.1"/>
    <property type="molecule type" value="Genomic_DNA"/>
</dbReference>
<sequence>MERQKYLEHKFGGKDNAKRVYNDIYQAGKEIGIYFQFDKIAFTPNSFASHKLLALAYKLNKQNEVMNSLFFSYFIEGKNIGNKEILINIAKQHRIFNIQISDYFFSDEDNAHLLNEEKHAKELGVKGVPCFIINKKFVLYGAQTKENFINIFDSITDV</sequence>
<gene>
    <name evidence="2" type="ORF">METZ01_LOCUS270448</name>
</gene>
<organism evidence="2">
    <name type="scientific">marine metagenome</name>
    <dbReference type="NCBI Taxonomy" id="408172"/>
    <lineage>
        <taxon>unclassified sequences</taxon>
        <taxon>metagenomes</taxon>
        <taxon>ecological metagenomes</taxon>
    </lineage>
</organism>
<name>A0A382JYJ7_9ZZZZ</name>
<reference evidence="2" key="1">
    <citation type="submission" date="2018-05" db="EMBL/GenBank/DDBJ databases">
        <authorList>
            <person name="Lanie J.A."/>
            <person name="Ng W.-L."/>
            <person name="Kazmierczak K.M."/>
            <person name="Andrzejewski T.M."/>
            <person name="Davidsen T.M."/>
            <person name="Wayne K.J."/>
            <person name="Tettelin H."/>
            <person name="Glass J.I."/>
            <person name="Rusch D."/>
            <person name="Podicherti R."/>
            <person name="Tsui H.-C.T."/>
            <person name="Winkler M.E."/>
        </authorList>
    </citation>
    <scope>NUCLEOTIDE SEQUENCE</scope>
</reference>
<dbReference type="InterPro" id="IPR036249">
    <property type="entry name" value="Thioredoxin-like_sf"/>
</dbReference>
<dbReference type="GO" id="GO:0016491">
    <property type="term" value="F:oxidoreductase activity"/>
    <property type="evidence" value="ECO:0007669"/>
    <property type="project" value="InterPro"/>
</dbReference>
<dbReference type="PANTHER" id="PTHR13887">
    <property type="entry name" value="GLUTATHIONE S-TRANSFERASE KAPPA"/>
    <property type="match status" value="1"/>
</dbReference>
<dbReference type="SUPFAM" id="SSF52833">
    <property type="entry name" value="Thioredoxin-like"/>
    <property type="match status" value="1"/>
</dbReference>